<dbReference type="EMBL" id="JAVRJZ010000017">
    <property type="protein sequence ID" value="KAK2710171.1"/>
    <property type="molecule type" value="Genomic_DNA"/>
</dbReference>
<reference evidence="1" key="1">
    <citation type="submission" date="2023-07" db="EMBL/GenBank/DDBJ databases">
        <title>Chromosome-level genome assembly of Artemia franciscana.</title>
        <authorList>
            <person name="Jo E."/>
        </authorList>
    </citation>
    <scope>NUCLEOTIDE SEQUENCE</scope>
    <source>
        <tissue evidence="1">Whole body</tissue>
    </source>
</reference>
<dbReference type="Proteomes" id="UP001187531">
    <property type="component" value="Unassembled WGS sequence"/>
</dbReference>
<dbReference type="AlphaFoldDB" id="A0AA88L2E9"/>
<accession>A0AA88L2E9</accession>
<protein>
    <submittedName>
        <fullName evidence="1">Uncharacterized protein</fullName>
    </submittedName>
</protein>
<keyword evidence="2" id="KW-1185">Reference proteome</keyword>
<gene>
    <name evidence="1" type="ORF">QYM36_013741</name>
</gene>
<evidence type="ECO:0000313" key="2">
    <source>
        <dbReference type="Proteomes" id="UP001187531"/>
    </source>
</evidence>
<evidence type="ECO:0000313" key="1">
    <source>
        <dbReference type="EMBL" id="KAK2710171.1"/>
    </source>
</evidence>
<sequence>MCETRRQMYALEKDSKENELVPLSNNTVLDMTYDLANYVENELLKRKKNELFYNSTSLRCITTITLDVITQTSACKRIPPELSTTLNDAAKIMNFIKSCPINCRLFRTLCEDFESFPVALLLHIEVGWLS</sequence>
<proteinExistence type="predicted"/>
<comment type="caution">
    <text evidence="1">The sequence shown here is derived from an EMBL/GenBank/DDBJ whole genome shotgun (WGS) entry which is preliminary data.</text>
</comment>
<organism evidence="1 2">
    <name type="scientific">Artemia franciscana</name>
    <name type="common">Brine shrimp</name>
    <name type="synonym">Artemia sanfranciscana</name>
    <dbReference type="NCBI Taxonomy" id="6661"/>
    <lineage>
        <taxon>Eukaryota</taxon>
        <taxon>Metazoa</taxon>
        <taxon>Ecdysozoa</taxon>
        <taxon>Arthropoda</taxon>
        <taxon>Crustacea</taxon>
        <taxon>Branchiopoda</taxon>
        <taxon>Anostraca</taxon>
        <taxon>Artemiidae</taxon>
        <taxon>Artemia</taxon>
    </lineage>
</organism>
<name>A0AA88L2E9_ARTSF</name>